<gene>
    <name evidence="5" type="ORF">ACFSW7_03365</name>
</gene>
<accession>A0ABW5UW15</accession>
<keyword evidence="2 5" id="KW-0808">Transferase</keyword>
<dbReference type="RefSeq" id="WP_019617961.1">
    <property type="nucleotide sequence ID" value="NZ_JBHUNE010000003.1"/>
</dbReference>
<dbReference type="Pfam" id="PF08540">
    <property type="entry name" value="HMG_CoA_synt_C"/>
    <property type="match status" value="2"/>
</dbReference>
<keyword evidence="5" id="KW-0012">Acyltransferase</keyword>
<dbReference type="InterPro" id="IPR011554">
    <property type="entry name" value="HMG_CoA_synthase_prok"/>
</dbReference>
<evidence type="ECO:0000313" key="5">
    <source>
        <dbReference type="EMBL" id="MFD2757416.1"/>
    </source>
</evidence>
<dbReference type="InterPro" id="IPR013746">
    <property type="entry name" value="HMG_CoA_synt_C_dom"/>
</dbReference>
<organism evidence="5 6">
    <name type="scientific">Gulosibacter faecalis</name>
    <dbReference type="NCBI Taxonomy" id="272240"/>
    <lineage>
        <taxon>Bacteria</taxon>
        <taxon>Bacillati</taxon>
        <taxon>Actinomycetota</taxon>
        <taxon>Actinomycetes</taxon>
        <taxon>Micrococcales</taxon>
        <taxon>Microbacteriaceae</taxon>
        <taxon>Gulosibacter</taxon>
    </lineage>
</organism>
<name>A0ABW5UW15_9MICO</name>
<dbReference type="GO" id="GO:0004421">
    <property type="term" value="F:hydroxymethylglutaryl-CoA synthase activity"/>
    <property type="evidence" value="ECO:0007669"/>
    <property type="project" value="UniProtKB-EC"/>
</dbReference>
<evidence type="ECO:0000256" key="1">
    <source>
        <dbReference type="ARBA" id="ARBA00007061"/>
    </source>
</evidence>
<dbReference type="InterPro" id="IPR016039">
    <property type="entry name" value="Thiolase-like"/>
</dbReference>
<dbReference type="NCBIfam" id="TIGR01835">
    <property type="entry name" value="HMG-CoA-S_prok"/>
    <property type="match status" value="1"/>
</dbReference>
<dbReference type="Gene3D" id="3.40.47.10">
    <property type="match status" value="2"/>
</dbReference>
<dbReference type="EC" id="2.3.3.10" evidence="5"/>
<protein>
    <submittedName>
        <fullName evidence="5">Hydroxymethylglutaryl-CoA synthase</fullName>
        <ecNumber evidence="5">2.3.3.10</ecNumber>
    </submittedName>
</protein>
<evidence type="ECO:0000313" key="6">
    <source>
        <dbReference type="Proteomes" id="UP001597492"/>
    </source>
</evidence>
<dbReference type="InterPro" id="IPR013528">
    <property type="entry name" value="HMG_CoA_synth_N"/>
</dbReference>
<dbReference type="Pfam" id="PF01154">
    <property type="entry name" value="HMG_CoA_synt_N"/>
    <property type="match status" value="1"/>
</dbReference>
<proteinExistence type="inferred from homology"/>
<evidence type="ECO:0000259" key="4">
    <source>
        <dbReference type="Pfam" id="PF08540"/>
    </source>
</evidence>
<feature type="domain" description="Hydroxymethylglutaryl-coenzyme A synthase C-terminal" evidence="4">
    <location>
        <begin position="177"/>
        <end position="249"/>
    </location>
</feature>
<reference evidence="6" key="1">
    <citation type="journal article" date="2019" name="Int. J. Syst. Evol. Microbiol.">
        <title>The Global Catalogue of Microorganisms (GCM) 10K type strain sequencing project: providing services to taxonomists for standard genome sequencing and annotation.</title>
        <authorList>
            <consortium name="The Broad Institute Genomics Platform"/>
            <consortium name="The Broad Institute Genome Sequencing Center for Infectious Disease"/>
            <person name="Wu L."/>
            <person name="Ma J."/>
        </authorList>
    </citation>
    <scope>NUCLEOTIDE SEQUENCE [LARGE SCALE GENOMIC DNA]</scope>
    <source>
        <strain evidence="6">TISTR 1514</strain>
    </source>
</reference>
<keyword evidence="6" id="KW-1185">Reference proteome</keyword>
<dbReference type="Proteomes" id="UP001597492">
    <property type="component" value="Unassembled WGS sequence"/>
</dbReference>
<dbReference type="PANTHER" id="PTHR43323">
    <property type="entry name" value="3-HYDROXY-3-METHYLGLUTARYL COENZYME A SYNTHASE"/>
    <property type="match status" value="1"/>
</dbReference>
<feature type="domain" description="Hydroxymethylglutaryl-coenzyme A synthase N-terminal" evidence="3">
    <location>
        <begin position="5"/>
        <end position="165"/>
    </location>
</feature>
<dbReference type="EMBL" id="JBHUNE010000003">
    <property type="protein sequence ID" value="MFD2757416.1"/>
    <property type="molecule type" value="Genomic_DNA"/>
</dbReference>
<comment type="similarity">
    <text evidence="1">Belongs to the thiolase-like superfamily. HMG-CoA synthase family.</text>
</comment>
<dbReference type="CDD" id="cd00827">
    <property type="entry name" value="init_cond_enzymes"/>
    <property type="match status" value="1"/>
</dbReference>
<dbReference type="PANTHER" id="PTHR43323:SF2">
    <property type="entry name" value="HYDROXYMETHYLGLUTARYL-COA SYNTHASE"/>
    <property type="match status" value="1"/>
</dbReference>
<evidence type="ECO:0000259" key="3">
    <source>
        <dbReference type="Pfam" id="PF01154"/>
    </source>
</evidence>
<comment type="caution">
    <text evidence="5">The sequence shown here is derived from an EMBL/GenBank/DDBJ whole genome shotgun (WGS) entry which is preliminary data.</text>
</comment>
<dbReference type="SUPFAM" id="SSF53901">
    <property type="entry name" value="Thiolase-like"/>
    <property type="match status" value="2"/>
</dbReference>
<evidence type="ECO:0000256" key="2">
    <source>
        <dbReference type="ARBA" id="ARBA00022679"/>
    </source>
</evidence>
<feature type="domain" description="Hydroxymethylglutaryl-coenzyme A synthase C-terminal" evidence="4">
    <location>
        <begin position="255"/>
        <end position="344"/>
    </location>
</feature>
<sequence length="384" mass="41455">MASFGIDDIELATTHYALDLEALANARGVDPAKFELGLGQTRMGVPAPDEDAVTMAATAAARLLERTGTEGIRQLLFATETGVDQSKSGGMFVHGLLGLPSNMRVAEIKQACYAGTVALQTAISSLVREPDAKVLVVMSDIARYELDSSGEPTQGAAAVAMLVTANPRLVEIEAETGMYSADVNDFWRPNDSTTAIVDGALSLTAYLDALMGSWDDYRANGGHDIAEIDRFLYHQPFTKMARKGHRKLVQHAGGEVGEEVLESSFTYNRVLGNSYGASIYSALAALLHHEDDLAGKRIGFYSYGSGSIGEYFTGTVVPGYAEHVHVEPIQTELATRESIDFDRYVELHETVLPSGTDVETERVTTAPFRFSGIRGGARQYERTA</sequence>